<protein>
    <recommendedName>
        <fullName evidence="3">MarR family transcriptional regulator</fullName>
    </recommendedName>
</protein>
<name>C7CFC9_METED</name>
<evidence type="ECO:0000313" key="2">
    <source>
        <dbReference type="Proteomes" id="UP000008070"/>
    </source>
</evidence>
<dbReference type="RefSeq" id="WP_015823756.1">
    <property type="nucleotide sequence ID" value="NC_012988.1"/>
</dbReference>
<dbReference type="Proteomes" id="UP000008070">
    <property type="component" value="Chromosome"/>
</dbReference>
<accession>C7CFC9</accession>
<dbReference type="KEGG" id="mdi:METDI4434"/>
<sequence length="155" mass="17236">MQTSDTRPPSMIEILRKLVVASPPPPRAVGGPRLSVLLGDPARFANDIERDRMKGRPLDVAATAASLSPGLVRVLLLGLDDTGHGVPMWALTGITGHDIAWCRSRSETLSRWGLVRLEYPDDGRDHQDWKIRLTSTGRAVARRVMLIAREFRRHD</sequence>
<dbReference type="HOGENOM" id="CLU_1693436_0_0_5"/>
<gene>
    <name evidence="1" type="ORF">METD_I4434</name>
</gene>
<evidence type="ECO:0008006" key="3">
    <source>
        <dbReference type="Google" id="ProtNLM"/>
    </source>
</evidence>
<reference evidence="2" key="1">
    <citation type="journal article" date="2009" name="PLoS ONE">
        <title>Methylobacterium genome sequences: a reference blueprint to investigate microbial metabolism of C1 compounds from natural and industrial sources.</title>
        <authorList>
            <person name="Vuilleumier S."/>
            <person name="Chistoserdova L."/>
            <person name="Lee M.-C."/>
            <person name="Bringel F."/>
            <person name="Lajus A."/>
            <person name="Zhou Y."/>
            <person name="Gourion B."/>
            <person name="Barbe V."/>
            <person name="Chang J."/>
            <person name="Cruveiller S."/>
            <person name="Dossat C."/>
            <person name="Gillett W."/>
            <person name="Gruffaz C."/>
            <person name="Haugen E."/>
            <person name="Hourcade E."/>
            <person name="Levy R."/>
            <person name="Mangenot S."/>
            <person name="Muller E."/>
            <person name="Nadalig T."/>
            <person name="Pagni M."/>
            <person name="Penny C."/>
            <person name="Peyraud R."/>
            <person name="Robinson D.G."/>
            <person name="Roche D."/>
            <person name="Rouy Z."/>
            <person name="Saenampechek C."/>
            <person name="Salvignol G."/>
            <person name="Vallenet D."/>
            <person name="Wu Z."/>
            <person name="Marx C.J."/>
            <person name="Vorholt J.A."/>
            <person name="Olson M.V."/>
            <person name="Kaul R."/>
            <person name="Weissenbach J."/>
            <person name="Medigue C."/>
            <person name="Lidstrom M.E."/>
        </authorList>
    </citation>
    <scope>NUCLEOTIDE SEQUENCE [LARGE SCALE GENOMIC DNA]</scope>
    <source>
        <strain evidence="2">DSM 6343 / CIP 106787 / DM4</strain>
    </source>
</reference>
<dbReference type="AlphaFoldDB" id="C7CFC9"/>
<dbReference type="GeneID" id="72991234"/>
<evidence type="ECO:0000313" key="1">
    <source>
        <dbReference type="EMBL" id="CAX26063.1"/>
    </source>
</evidence>
<organism evidence="1 2">
    <name type="scientific">Methylorubrum extorquens (strain DSM 6343 / CIP 106787 / DM4)</name>
    <name type="common">Methylobacterium extorquens</name>
    <dbReference type="NCBI Taxonomy" id="661410"/>
    <lineage>
        <taxon>Bacteria</taxon>
        <taxon>Pseudomonadati</taxon>
        <taxon>Pseudomonadota</taxon>
        <taxon>Alphaproteobacteria</taxon>
        <taxon>Hyphomicrobiales</taxon>
        <taxon>Methylobacteriaceae</taxon>
        <taxon>Methylorubrum</taxon>
    </lineage>
</organism>
<dbReference type="EMBL" id="FP103042">
    <property type="protein sequence ID" value="CAX26063.1"/>
    <property type="molecule type" value="Genomic_DNA"/>
</dbReference>
<proteinExistence type="predicted"/>